<dbReference type="AlphaFoldDB" id="A0A6G1QBM3"/>
<evidence type="ECO:0000313" key="1">
    <source>
        <dbReference type="EMBL" id="KAF3699942.1"/>
    </source>
</evidence>
<protein>
    <submittedName>
        <fullName evidence="1">Uncharacterized protein</fullName>
    </submittedName>
</protein>
<organism evidence="1 2">
    <name type="scientific">Channa argus</name>
    <name type="common">Northern snakehead</name>
    <name type="synonym">Ophicephalus argus</name>
    <dbReference type="NCBI Taxonomy" id="215402"/>
    <lineage>
        <taxon>Eukaryota</taxon>
        <taxon>Metazoa</taxon>
        <taxon>Chordata</taxon>
        <taxon>Craniata</taxon>
        <taxon>Vertebrata</taxon>
        <taxon>Euteleostomi</taxon>
        <taxon>Actinopterygii</taxon>
        <taxon>Neopterygii</taxon>
        <taxon>Teleostei</taxon>
        <taxon>Neoteleostei</taxon>
        <taxon>Acanthomorphata</taxon>
        <taxon>Anabantaria</taxon>
        <taxon>Anabantiformes</taxon>
        <taxon>Channoidei</taxon>
        <taxon>Channidae</taxon>
        <taxon>Channa</taxon>
    </lineage>
</organism>
<evidence type="ECO:0000313" key="2">
    <source>
        <dbReference type="Proteomes" id="UP000503349"/>
    </source>
</evidence>
<name>A0A6G1QBM3_CHAAH</name>
<gene>
    <name evidence="1" type="ORF">EXN66_Car015629</name>
</gene>
<reference evidence="1 2" key="1">
    <citation type="submission" date="2019-02" db="EMBL/GenBank/DDBJ databases">
        <title>Opniocepnalus argus genome.</title>
        <authorList>
            <person name="Zhou C."/>
            <person name="Xiao S."/>
        </authorList>
    </citation>
    <scope>NUCLEOTIDE SEQUENCE [LARGE SCALE GENOMIC DNA]</scope>
    <source>
        <strain evidence="1">OARG1902GOOAL</strain>
        <tissue evidence="1">Muscle</tissue>
    </source>
</reference>
<proteinExistence type="predicted"/>
<sequence>MKVRGVSSSVSQLSFCCGQEYVIAVLNKCVPGSGAARWGHDVTQSEGGPADKSLGVAAWPAPSAQGVTAEYTWPGSCRPFRDNCERLLPRPQPKLTKRIMCGGRSPHSKVDSLNV</sequence>
<dbReference type="Proteomes" id="UP000503349">
    <property type="component" value="Chromosome 15"/>
</dbReference>
<accession>A0A6G1QBM3</accession>
<keyword evidence="2" id="KW-1185">Reference proteome</keyword>
<dbReference type="EMBL" id="CM015726">
    <property type="protein sequence ID" value="KAF3699942.1"/>
    <property type="molecule type" value="Genomic_DNA"/>
</dbReference>
<reference evidence="2" key="2">
    <citation type="submission" date="2019-02" db="EMBL/GenBank/DDBJ databases">
        <title>Opniocepnalus argus Var Kimnra genome.</title>
        <authorList>
            <person name="Zhou C."/>
            <person name="Xiao S."/>
        </authorList>
    </citation>
    <scope>NUCLEOTIDE SEQUENCE [LARGE SCALE GENOMIC DNA]</scope>
</reference>